<sequence>MPRAVLAPRRAAGTLTVMAILGALMSMPRFRGAHAPTTA</sequence>
<dbReference type="STRING" id="927083.DB32_006327"/>
<protein>
    <submittedName>
        <fullName evidence="1">Uncharacterized protein</fullName>
    </submittedName>
</protein>
<gene>
    <name evidence="1" type="ORF">DB32_006327</name>
</gene>
<evidence type="ECO:0000313" key="2">
    <source>
        <dbReference type="Proteomes" id="UP000034883"/>
    </source>
</evidence>
<keyword evidence="2" id="KW-1185">Reference proteome</keyword>
<reference evidence="1 2" key="1">
    <citation type="submission" date="2015-03" db="EMBL/GenBank/DDBJ databases">
        <title>Genome assembly of Sandaracinus amylolyticus DSM 53668.</title>
        <authorList>
            <person name="Sharma G."/>
            <person name="Subramanian S."/>
        </authorList>
    </citation>
    <scope>NUCLEOTIDE SEQUENCE [LARGE SCALE GENOMIC DNA]</scope>
    <source>
        <strain evidence="1 2">DSM 53668</strain>
    </source>
</reference>
<dbReference type="KEGG" id="samy:DB32_006327"/>
<dbReference type="EMBL" id="CP011125">
    <property type="protein sequence ID" value="AKF09178.1"/>
    <property type="molecule type" value="Genomic_DNA"/>
</dbReference>
<name>A0A0F6YKW9_9BACT</name>
<accession>A0A0F6YKW9</accession>
<evidence type="ECO:0000313" key="1">
    <source>
        <dbReference type="EMBL" id="AKF09178.1"/>
    </source>
</evidence>
<organism evidence="1 2">
    <name type="scientific">Sandaracinus amylolyticus</name>
    <dbReference type="NCBI Taxonomy" id="927083"/>
    <lineage>
        <taxon>Bacteria</taxon>
        <taxon>Pseudomonadati</taxon>
        <taxon>Myxococcota</taxon>
        <taxon>Polyangia</taxon>
        <taxon>Polyangiales</taxon>
        <taxon>Sandaracinaceae</taxon>
        <taxon>Sandaracinus</taxon>
    </lineage>
</organism>
<dbReference type="Proteomes" id="UP000034883">
    <property type="component" value="Chromosome"/>
</dbReference>
<proteinExistence type="predicted"/>
<dbReference type="AlphaFoldDB" id="A0A0F6YKW9"/>